<proteinExistence type="predicted"/>
<dbReference type="EMBL" id="RBZV01000006">
    <property type="protein sequence ID" value="RKP46891.1"/>
    <property type="molecule type" value="Genomic_DNA"/>
</dbReference>
<name>A0A494XB79_9BURK</name>
<organism evidence="1 2">
    <name type="scientific">Trinickia fusca</name>
    <dbReference type="NCBI Taxonomy" id="2419777"/>
    <lineage>
        <taxon>Bacteria</taxon>
        <taxon>Pseudomonadati</taxon>
        <taxon>Pseudomonadota</taxon>
        <taxon>Betaproteobacteria</taxon>
        <taxon>Burkholderiales</taxon>
        <taxon>Burkholderiaceae</taxon>
        <taxon>Trinickia</taxon>
    </lineage>
</organism>
<gene>
    <name evidence="1" type="ORF">D7S89_16190</name>
</gene>
<sequence>MSNASEIQACWAVFWFEPWLGTHPSWLEASSPPGWSALMRRGRAACRAGYALWCNHFGLPEYPRSFETFGLDVQTQRPLYLANATHQPGAAVDLGLTVLAGEQRFAAAWVEHKRELLEVATRERWRAAIMRARLRRLPHPWRAFTVGHERSGVDWACADTAGTVGAAWMRIVAESQWPSTWERLRLTLPRDWVAALEALEQGLDSEQVPSSIRQAARIWATRGEPDTGRHSV</sequence>
<evidence type="ECO:0000313" key="1">
    <source>
        <dbReference type="EMBL" id="RKP46891.1"/>
    </source>
</evidence>
<protein>
    <submittedName>
        <fullName evidence="1">Uncharacterized protein</fullName>
    </submittedName>
</protein>
<accession>A0A494XB79</accession>
<dbReference type="Proteomes" id="UP000280434">
    <property type="component" value="Unassembled WGS sequence"/>
</dbReference>
<keyword evidence="2" id="KW-1185">Reference proteome</keyword>
<evidence type="ECO:0000313" key="2">
    <source>
        <dbReference type="Proteomes" id="UP000280434"/>
    </source>
</evidence>
<dbReference type="AlphaFoldDB" id="A0A494XB79"/>
<reference evidence="1 2" key="1">
    <citation type="submission" date="2018-10" db="EMBL/GenBank/DDBJ databases">
        <title>Paraburkholderia sp. 7MK8-2, isolated from soil.</title>
        <authorList>
            <person name="Gao Z.-H."/>
            <person name="Qiu L.-H."/>
        </authorList>
    </citation>
    <scope>NUCLEOTIDE SEQUENCE [LARGE SCALE GENOMIC DNA]</scope>
    <source>
        <strain evidence="1 2">7MK8-2</strain>
    </source>
</reference>
<comment type="caution">
    <text evidence="1">The sequence shown here is derived from an EMBL/GenBank/DDBJ whole genome shotgun (WGS) entry which is preliminary data.</text>
</comment>
<dbReference type="RefSeq" id="WP_147426678.1">
    <property type="nucleotide sequence ID" value="NZ_RBZV01000006.1"/>
</dbReference>